<evidence type="ECO:0000256" key="2">
    <source>
        <dbReference type="ARBA" id="ARBA00023125"/>
    </source>
</evidence>
<evidence type="ECO:0000259" key="4">
    <source>
        <dbReference type="PROSITE" id="PS50995"/>
    </source>
</evidence>
<name>A0AA90H5F7_9ACTN</name>
<dbReference type="PROSITE" id="PS50995">
    <property type="entry name" value="HTH_MARR_2"/>
    <property type="match status" value="1"/>
</dbReference>
<feature type="domain" description="HTH marR-type" evidence="4">
    <location>
        <begin position="11"/>
        <end position="142"/>
    </location>
</feature>
<accession>A0AA90H5F7</accession>
<dbReference type="Gene3D" id="1.10.10.10">
    <property type="entry name" value="Winged helix-like DNA-binding domain superfamily/Winged helix DNA-binding domain"/>
    <property type="match status" value="1"/>
</dbReference>
<dbReference type="PANTHER" id="PTHR42756:SF1">
    <property type="entry name" value="TRANSCRIPTIONAL REPRESSOR OF EMRAB OPERON"/>
    <property type="match status" value="1"/>
</dbReference>
<keyword evidence="3" id="KW-0804">Transcription</keyword>
<dbReference type="SMART" id="SM00347">
    <property type="entry name" value="HTH_MARR"/>
    <property type="match status" value="1"/>
</dbReference>
<dbReference type="PANTHER" id="PTHR42756">
    <property type="entry name" value="TRANSCRIPTIONAL REGULATOR, MARR"/>
    <property type="match status" value="1"/>
</dbReference>
<dbReference type="GO" id="GO:0003677">
    <property type="term" value="F:DNA binding"/>
    <property type="evidence" value="ECO:0007669"/>
    <property type="project" value="UniProtKB-KW"/>
</dbReference>
<keyword evidence="2" id="KW-0238">DNA-binding</keyword>
<evidence type="ECO:0000256" key="3">
    <source>
        <dbReference type="ARBA" id="ARBA00023163"/>
    </source>
</evidence>
<sequence>MSGHDDAARIAATFGSLLQRTNRSHLYRVLVGDAAGVDETTYPVLSGLARLGTATASELAQQIGLDRTVTTRYASRLEQAGLLTRRAHPTDARSTSLALTDLGEQTVHGMRERLLGLIDGATADWSDDERATFTRLFDRLAAALTTPDA</sequence>
<gene>
    <name evidence="5" type="ORF">POF50_017775</name>
</gene>
<keyword evidence="1" id="KW-0805">Transcription regulation</keyword>
<evidence type="ECO:0000256" key="1">
    <source>
        <dbReference type="ARBA" id="ARBA00023015"/>
    </source>
</evidence>
<dbReference type="InterPro" id="IPR036390">
    <property type="entry name" value="WH_DNA-bd_sf"/>
</dbReference>
<dbReference type="AlphaFoldDB" id="A0AA90H5F7"/>
<dbReference type="RefSeq" id="WP_271318315.1">
    <property type="nucleotide sequence ID" value="NZ_JABXJJ020000020.1"/>
</dbReference>
<dbReference type="EMBL" id="JABXJJ020000020">
    <property type="protein sequence ID" value="MDI5971170.1"/>
    <property type="molecule type" value="Genomic_DNA"/>
</dbReference>
<dbReference type="PRINTS" id="PR00598">
    <property type="entry name" value="HTHMARR"/>
</dbReference>
<organism evidence="5">
    <name type="scientific">Streptantibioticus silvisoli</name>
    <dbReference type="NCBI Taxonomy" id="2705255"/>
    <lineage>
        <taxon>Bacteria</taxon>
        <taxon>Bacillati</taxon>
        <taxon>Actinomycetota</taxon>
        <taxon>Actinomycetes</taxon>
        <taxon>Kitasatosporales</taxon>
        <taxon>Streptomycetaceae</taxon>
        <taxon>Streptantibioticus</taxon>
    </lineage>
</organism>
<proteinExistence type="predicted"/>
<evidence type="ECO:0000313" key="5">
    <source>
        <dbReference type="EMBL" id="MDI5971170.1"/>
    </source>
</evidence>
<dbReference type="InterPro" id="IPR036388">
    <property type="entry name" value="WH-like_DNA-bd_sf"/>
</dbReference>
<dbReference type="SUPFAM" id="SSF46785">
    <property type="entry name" value="Winged helix' DNA-binding domain"/>
    <property type="match status" value="1"/>
</dbReference>
<dbReference type="GO" id="GO:0003700">
    <property type="term" value="F:DNA-binding transcription factor activity"/>
    <property type="evidence" value="ECO:0007669"/>
    <property type="project" value="InterPro"/>
</dbReference>
<reference evidence="5" key="1">
    <citation type="submission" date="2023-05" db="EMBL/GenBank/DDBJ databases">
        <title>Streptantibioticus silvisoli sp. nov., acidotolerant actinomycetes 1 from pine litter.</title>
        <authorList>
            <person name="Swiecimska M."/>
            <person name="Golinska P."/>
            <person name="Sangal V."/>
            <person name="Wachnowicz B."/>
            <person name="Goodfellow M."/>
        </authorList>
    </citation>
    <scope>NUCLEOTIDE SEQUENCE</scope>
    <source>
        <strain evidence="5">SL13</strain>
    </source>
</reference>
<dbReference type="InterPro" id="IPR000835">
    <property type="entry name" value="HTH_MarR-typ"/>
</dbReference>
<protein>
    <submittedName>
        <fullName evidence="5">MarR family transcriptional regulator</fullName>
    </submittedName>
</protein>
<dbReference type="Pfam" id="PF01047">
    <property type="entry name" value="MarR"/>
    <property type="match status" value="1"/>
</dbReference>
<comment type="caution">
    <text evidence="5">The sequence shown here is derived from an EMBL/GenBank/DDBJ whole genome shotgun (WGS) entry which is preliminary data.</text>
</comment>